<dbReference type="RefSeq" id="WP_320294969.1">
    <property type="nucleotide sequence ID" value="NZ_JAVIIU010000003.1"/>
</dbReference>
<evidence type="ECO:0000259" key="3">
    <source>
        <dbReference type="Pfam" id="PF00501"/>
    </source>
</evidence>
<organism evidence="5 6">
    <name type="scientific">Mesorhizobium humile</name>
    <dbReference type="NCBI Taxonomy" id="3072313"/>
    <lineage>
        <taxon>Bacteria</taxon>
        <taxon>Pseudomonadati</taxon>
        <taxon>Pseudomonadota</taxon>
        <taxon>Alphaproteobacteria</taxon>
        <taxon>Hyphomicrobiales</taxon>
        <taxon>Phyllobacteriaceae</taxon>
        <taxon>Mesorhizobium</taxon>
    </lineage>
</organism>
<dbReference type="Pfam" id="PF00501">
    <property type="entry name" value="AMP-binding"/>
    <property type="match status" value="1"/>
</dbReference>
<reference evidence="5 6" key="1">
    <citation type="submission" date="2023-08" db="EMBL/GenBank/DDBJ databases">
        <title>Implementing the SeqCode for naming new Mesorhizobium species isolated from Vachellia karroo root nodules.</title>
        <authorList>
            <person name="Van Lill M."/>
        </authorList>
    </citation>
    <scope>NUCLEOTIDE SEQUENCE [LARGE SCALE GENOMIC DNA]</scope>
    <source>
        <strain evidence="5 6">VK2B</strain>
    </source>
</reference>
<dbReference type="InterPro" id="IPR042099">
    <property type="entry name" value="ANL_N_sf"/>
</dbReference>
<accession>A0ABU4YMC4</accession>
<evidence type="ECO:0000313" key="5">
    <source>
        <dbReference type="EMBL" id="MDX8488130.1"/>
    </source>
</evidence>
<dbReference type="PANTHER" id="PTHR43201:SF5">
    <property type="entry name" value="MEDIUM-CHAIN ACYL-COA LIGASE ACSF2, MITOCHONDRIAL"/>
    <property type="match status" value="1"/>
</dbReference>
<dbReference type="InterPro" id="IPR025110">
    <property type="entry name" value="AMP-bd_C"/>
</dbReference>
<dbReference type="NCBIfam" id="NF006572">
    <property type="entry name" value="PRK09088.1"/>
    <property type="match status" value="1"/>
</dbReference>
<dbReference type="Proteomes" id="UP001280156">
    <property type="component" value="Unassembled WGS sequence"/>
</dbReference>
<comment type="caution">
    <text evidence="5">The sequence shown here is derived from an EMBL/GenBank/DDBJ whole genome shotgun (WGS) entry which is preliminary data.</text>
</comment>
<evidence type="ECO:0000313" key="6">
    <source>
        <dbReference type="Proteomes" id="UP001280156"/>
    </source>
</evidence>
<dbReference type="PROSITE" id="PS00455">
    <property type="entry name" value="AMP_BINDING"/>
    <property type="match status" value="1"/>
</dbReference>
<dbReference type="SUPFAM" id="SSF56801">
    <property type="entry name" value="Acetyl-CoA synthetase-like"/>
    <property type="match status" value="1"/>
</dbReference>
<evidence type="ECO:0000256" key="2">
    <source>
        <dbReference type="ARBA" id="ARBA00022598"/>
    </source>
</evidence>
<keyword evidence="2" id="KW-0436">Ligase</keyword>
<protein>
    <submittedName>
        <fullName evidence="5">AMP-binding protein</fullName>
    </submittedName>
</protein>
<dbReference type="PANTHER" id="PTHR43201">
    <property type="entry name" value="ACYL-COA SYNTHETASE"/>
    <property type="match status" value="1"/>
</dbReference>
<keyword evidence="6" id="KW-1185">Reference proteome</keyword>
<dbReference type="InterPro" id="IPR000873">
    <property type="entry name" value="AMP-dep_synth/lig_dom"/>
</dbReference>
<gene>
    <name evidence="5" type="ORF">RFM52_23410</name>
</gene>
<dbReference type="Gene3D" id="3.30.300.30">
    <property type="match status" value="1"/>
</dbReference>
<dbReference type="InterPro" id="IPR045851">
    <property type="entry name" value="AMP-bd_C_sf"/>
</dbReference>
<dbReference type="Pfam" id="PF13193">
    <property type="entry name" value="AMP-binding_C"/>
    <property type="match status" value="1"/>
</dbReference>
<feature type="domain" description="AMP-dependent synthetase/ligase" evidence="3">
    <location>
        <begin position="16"/>
        <end position="364"/>
    </location>
</feature>
<evidence type="ECO:0000259" key="4">
    <source>
        <dbReference type="Pfam" id="PF13193"/>
    </source>
</evidence>
<comment type="similarity">
    <text evidence="1">Belongs to the ATP-dependent AMP-binding enzyme family.</text>
</comment>
<feature type="domain" description="AMP-binding enzyme C-terminal" evidence="4">
    <location>
        <begin position="415"/>
        <end position="490"/>
    </location>
</feature>
<dbReference type="InterPro" id="IPR020845">
    <property type="entry name" value="AMP-binding_CS"/>
</dbReference>
<name>A0ABU4YMC4_9HYPH</name>
<sequence length="508" mass="54330">MPMPHWTTPDPVALYARSQPDRLACVDLATDRRWTYAALDAAIQSAITVLADGYGLTAGQRIAAIARNSADLLILQQAAMRIGAIFVPVNWRLSSAEQLAVLDDCEPALLVRDEAAPWQPPRQGRATVEVGAFAADIVAAPPAPRRALPSVDATSIILYTSGTSGRSKGVILTERNALATAINFGVLGRVGNRSVFLCDTPMFHVIGLITSLRPPLLQGATVLISPGFDAGVTNRRLADPELGVTHYFCVPQMAKMLREQADFAPSRWTSLTALFTGGAPNPAANIRWWLDQGILMVDGYGMTEAGTVLGMPIDPQVIAAKAGSAGLAAPMLSMRLVGADERDVAPGEPGELWIAGPNVTPGYWNRANETANAFSADGWFRTGDIGRMDEDGFVTLIDRRKDMFISGGENVYPAEAEAALLDHPDIAEVAVIGVADAQWGEVGRAYVVMKPGRRLDAMALASHCAARIARYKVPKTFCPLDALPRTASGKIQKHVLRAREEAGSDAFI</sequence>
<dbReference type="EMBL" id="JAVIIV010000017">
    <property type="protein sequence ID" value="MDX8488130.1"/>
    <property type="molecule type" value="Genomic_DNA"/>
</dbReference>
<proteinExistence type="inferred from homology"/>
<evidence type="ECO:0000256" key="1">
    <source>
        <dbReference type="ARBA" id="ARBA00006432"/>
    </source>
</evidence>
<dbReference type="Gene3D" id="3.40.50.12780">
    <property type="entry name" value="N-terminal domain of ligase-like"/>
    <property type="match status" value="1"/>
</dbReference>